<evidence type="ECO:0000259" key="2">
    <source>
        <dbReference type="PROSITE" id="PS51352"/>
    </source>
</evidence>
<dbReference type="CDD" id="cd02966">
    <property type="entry name" value="TlpA_like_family"/>
    <property type="match status" value="1"/>
</dbReference>
<dbReference type="PANTHER" id="PTHR42852:SF18">
    <property type="entry name" value="CHROMOSOME UNDETERMINED SCAFFOLD_47, WHOLE GENOME SHOTGUN SEQUENCE"/>
    <property type="match status" value="1"/>
</dbReference>
<keyword evidence="4" id="KW-1185">Reference proteome</keyword>
<evidence type="ECO:0000256" key="1">
    <source>
        <dbReference type="SAM" id="Phobius"/>
    </source>
</evidence>
<dbReference type="InterPro" id="IPR050553">
    <property type="entry name" value="Thioredoxin_ResA/DsbE_sf"/>
</dbReference>
<dbReference type="SUPFAM" id="SSF52833">
    <property type="entry name" value="Thioredoxin-like"/>
    <property type="match status" value="1"/>
</dbReference>
<protein>
    <submittedName>
        <fullName evidence="3">Redoxin domain-containing protein</fullName>
    </submittedName>
</protein>
<dbReference type="AlphaFoldDB" id="A0A5J6LFU1"/>
<name>A0A5J6LFU1_9GAMM</name>
<evidence type="ECO:0000313" key="3">
    <source>
        <dbReference type="EMBL" id="QEW07253.1"/>
    </source>
</evidence>
<dbReference type="InterPro" id="IPR013766">
    <property type="entry name" value="Thioredoxin_domain"/>
</dbReference>
<dbReference type="GO" id="GO:0016491">
    <property type="term" value="F:oxidoreductase activity"/>
    <property type="evidence" value="ECO:0007669"/>
    <property type="project" value="InterPro"/>
</dbReference>
<dbReference type="EMBL" id="CP044222">
    <property type="protein sequence ID" value="QEW07253.1"/>
    <property type="molecule type" value="Genomic_DNA"/>
</dbReference>
<dbReference type="InterPro" id="IPR000866">
    <property type="entry name" value="AhpC/TSA"/>
</dbReference>
<feature type="transmembrane region" description="Helical" evidence="1">
    <location>
        <begin position="6"/>
        <end position="24"/>
    </location>
</feature>
<evidence type="ECO:0000313" key="4">
    <source>
        <dbReference type="Proteomes" id="UP000325606"/>
    </source>
</evidence>
<gene>
    <name evidence="3" type="ORF">F5I99_12490</name>
</gene>
<keyword evidence="1" id="KW-1133">Transmembrane helix</keyword>
<dbReference type="InterPro" id="IPR036249">
    <property type="entry name" value="Thioredoxin-like_sf"/>
</dbReference>
<dbReference type="Gene3D" id="3.40.30.10">
    <property type="entry name" value="Glutaredoxin"/>
    <property type="match status" value="1"/>
</dbReference>
<sequence>MRRYYWPLFIVAVLVFGLAVFWGLQQSKLSRSLPDSLVLSNLQGQPVDLNDFQGQPVVINFWATWCPPCIREMPLLASYAEKEGLTLVLINQGETLDVITDYLDSAGLTFEHLLLDPRQAALQAMQVRGLPTTQFFDAQGRLVNEHMGELHDEQLQQFVQHYQQ</sequence>
<dbReference type="PANTHER" id="PTHR42852">
    <property type="entry name" value="THIOL:DISULFIDE INTERCHANGE PROTEIN DSBE"/>
    <property type="match status" value="1"/>
</dbReference>
<dbReference type="GO" id="GO:0016209">
    <property type="term" value="F:antioxidant activity"/>
    <property type="evidence" value="ECO:0007669"/>
    <property type="project" value="InterPro"/>
</dbReference>
<dbReference type="PROSITE" id="PS51352">
    <property type="entry name" value="THIOREDOXIN_2"/>
    <property type="match status" value="1"/>
</dbReference>
<keyword evidence="1" id="KW-0812">Transmembrane</keyword>
<dbReference type="Pfam" id="PF00578">
    <property type="entry name" value="AhpC-TSA"/>
    <property type="match status" value="1"/>
</dbReference>
<proteinExistence type="predicted"/>
<keyword evidence="1" id="KW-0472">Membrane</keyword>
<accession>A0A5J6LFU1</accession>
<dbReference type="RefSeq" id="WP_151056479.1">
    <property type="nucleotide sequence ID" value="NZ_CP044222.1"/>
</dbReference>
<organism evidence="3 4">
    <name type="scientific">Nitrincola iocasae</name>
    <dbReference type="NCBI Taxonomy" id="2614693"/>
    <lineage>
        <taxon>Bacteria</taxon>
        <taxon>Pseudomonadati</taxon>
        <taxon>Pseudomonadota</taxon>
        <taxon>Gammaproteobacteria</taxon>
        <taxon>Oceanospirillales</taxon>
        <taxon>Oceanospirillaceae</taxon>
        <taxon>Nitrincola</taxon>
    </lineage>
</organism>
<dbReference type="KEGG" id="nik:F5I99_12490"/>
<feature type="domain" description="Thioredoxin" evidence="2">
    <location>
        <begin position="27"/>
        <end position="164"/>
    </location>
</feature>
<dbReference type="Proteomes" id="UP000325606">
    <property type="component" value="Chromosome"/>
</dbReference>
<reference evidence="3 4" key="1">
    <citation type="submission" date="2019-09" db="EMBL/GenBank/DDBJ databases">
        <title>Nitrincola iocasae sp. nov., a bacterium isolated from the sediment collected at a cold seep field in South China Sea.</title>
        <authorList>
            <person name="Zhang H."/>
            <person name="Wang H."/>
            <person name="Li C."/>
        </authorList>
    </citation>
    <scope>NUCLEOTIDE SEQUENCE [LARGE SCALE GENOMIC DNA]</scope>
    <source>
        <strain evidence="3 4">KXZD1103</strain>
    </source>
</reference>